<keyword evidence="1" id="KW-0732">Signal</keyword>
<evidence type="ECO:0000256" key="1">
    <source>
        <dbReference type="SAM" id="SignalP"/>
    </source>
</evidence>
<sequence>MKWMQAFMLVTILSFLVFPTSGMATSLENLPSSEASDQWEVNIDTPKNNDFEPKPDIYNIFSMDIKYIGDKDIKLDRVEAYRDDPSSSYDFELFTVTDDLEFEKNKEQPVFSHQNFPLSIQSTELKVIVTWSDEDDSSRKYKEEFIFKQ</sequence>
<dbReference type="RefSeq" id="WP_256709686.1">
    <property type="nucleotide sequence ID" value="NZ_CP101914.1"/>
</dbReference>
<evidence type="ECO:0000313" key="3">
    <source>
        <dbReference type="Proteomes" id="UP001059773"/>
    </source>
</evidence>
<gene>
    <name evidence="2" type="ORF">NP439_09185</name>
</gene>
<feature type="chain" id="PRO_5046565098" evidence="1">
    <location>
        <begin position="25"/>
        <end position="149"/>
    </location>
</feature>
<name>A0ABY5JWL8_9BACI</name>
<keyword evidence="3" id="KW-1185">Reference proteome</keyword>
<dbReference type="Proteomes" id="UP001059773">
    <property type="component" value="Chromosome"/>
</dbReference>
<reference evidence="2" key="1">
    <citation type="submission" date="2022-07" db="EMBL/GenBank/DDBJ databases">
        <title>FELIX.</title>
        <authorList>
            <person name="Wan K.H."/>
            <person name="Park S."/>
            <person name="Lawrence Q."/>
            <person name="Eichenberger J.P."/>
            <person name="Booth B.W."/>
            <person name="Piaggio A.J."/>
            <person name="Chandler J.C."/>
            <person name="Franklin A.B."/>
            <person name="Celniker S.E."/>
        </authorList>
    </citation>
    <scope>NUCLEOTIDE SEQUENCE</scope>
    <source>
        <strain evidence="2">QA-1986 374</strain>
    </source>
</reference>
<feature type="signal peptide" evidence="1">
    <location>
        <begin position="1"/>
        <end position="24"/>
    </location>
</feature>
<proteinExistence type="predicted"/>
<dbReference type="EMBL" id="CP101914">
    <property type="protein sequence ID" value="UUI04787.1"/>
    <property type="molecule type" value="Genomic_DNA"/>
</dbReference>
<evidence type="ECO:0000313" key="2">
    <source>
        <dbReference type="EMBL" id="UUI04787.1"/>
    </source>
</evidence>
<protein>
    <submittedName>
        <fullName evidence="2">Uncharacterized protein</fullName>
    </submittedName>
</protein>
<accession>A0ABY5JWL8</accession>
<organism evidence="2 3">
    <name type="scientific">Oceanobacillus jeddahense</name>
    <dbReference type="NCBI Taxonomy" id="1462527"/>
    <lineage>
        <taxon>Bacteria</taxon>
        <taxon>Bacillati</taxon>
        <taxon>Bacillota</taxon>
        <taxon>Bacilli</taxon>
        <taxon>Bacillales</taxon>
        <taxon>Bacillaceae</taxon>
        <taxon>Oceanobacillus</taxon>
    </lineage>
</organism>